<dbReference type="GO" id="GO:0046983">
    <property type="term" value="F:protein dimerization activity"/>
    <property type="evidence" value="ECO:0007669"/>
    <property type="project" value="InterPro"/>
</dbReference>
<dbReference type="InterPro" id="IPR015943">
    <property type="entry name" value="WD40/YVTN_repeat-like_dom_sf"/>
</dbReference>
<dbReference type="InterPro" id="IPR013783">
    <property type="entry name" value="Ig-like_fold"/>
</dbReference>
<proteinExistence type="predicted"/>
<keyword evidence="5" id="KW-0472">Membrane</keyword>
<evidence type="ECO:0000259" key="7">
    <source>
        <dbReference type="SMART" id="SM00387"/>
    </source>
</evidence>
<dbReference type="SUPFAM" id="SSF63829">
    <property type="entry name" value="Calcium-dependent phosphotriesterase"/>
    <property type="match status" value="2"/>
</dbReference>
<evidence type="ECO:0000256" key="5">
    <source>
        <dbReference type="SAM" id="Phobius"/>
    </source>
</evidence>
<evidence type="ECO:0000256" key="4">
    <source>
        <dbReference type="SAM" id="MobiDB-lite"/>
    </source>
</evidence>
<dbReference type="InterPro" id="IPR011712">
    <property type="entry name" value="Sig_transdc_His_kin_sub3_dim/P"/>
</dbReference>
<dbReference type="Proteomes" id="UP000534186">
    <property type="component" value="Unassembled WGS sequence"/>
</dbReference>
<dbReference type="PANTHER" id="PTHR24421:SF62">
    <property type="entry name" value="SENSORY TRANSDUCTION HISTIDINE KINASE"/>
    <property type="match status" value="1"/>
</dbReference>
<dbReference type="InterPro" id="IPR036890">
    <property type="entry name" value="HATPase_C_sf"/>
</dbReference>
<evidence type="ECO:0000313" key="8">
    <source>
        <dbReference type="EMBL" id="NYF50757.1"/>
    </source>
</evidence>
<gene>
    <name evidence="8" type="ORF">HDF12_001122</name>
</gene>
<dbReference type="Gene3D" id="1.20.5.1930">
    <property type="match status" value="1"/>
</dbReference>
<dbReference type="SUPFAM" id="SSF55874">
    <property type="entry name" value="ATPase domain of HSP90 chaperone/DNA topoisomerase II/histidine kinase"/>
    <property type="match status" value="1"/>
</dbReference>
<dbReference type="InterPro" id="IPR050482">
    <property type="entry name" value="Sensor_HK_TwoCompSys"/>
</dbReference>
<feature type="compositionally biased region" description="Polar residues" evidence="4">
    <location>
        <begin position="926"/>
        <end position="942"/>
    </location>
</feature>
<dbReference type="GO" id="GO:0016020">
    <property type="term" value="C:membrane"/>
    <property type="evidence" value="ECO:0007669"/>
    <property type="project" value="InterPro"/>
</dbReference>
<keyword evidence="2 8" id="KW-0418">Kinase</keyword>
<evidence type="ECO:0000256" key="2">
    <source>
        <dbReference type="ARBA" id="ARBA00022777"/>
    </source>
</evidence>
<dbReference type="InterPro" id="IPR011110">
    <property type="entry name" value="Reg_prop"/>
</dbReference>
<feature type="transmembrane region" description="Helical" evidence="5">
    <location>
        <begin position="745"/>
        <end position="763"/>
    </location>
</feature>
<name>A0A7Y9T247_9BACT</name>
<dbReference type="CDD" id="cd16917">
    <property type="entry name" value="HATPase_UhpB-NarQ-NarX-like"/>
    <property type="match status" value="1"/>
</dbReference>
<dbReference type="Gene3D" id="2.130.10.10">
    <property type="entry name" value="YVTN repeat-like/Quinoprotein amine dehydrogenase"/>
    <property type="match status" value="4"/>
</dbReference>
<dbReference type="Gene3D" id="2.60.40.10">
    <property type="entry name" value="Immunoglobulins"/>
    <property type="match status" value="1"/>
</dbReference>
<feature type="chain" id="PRO_5031017661" evidence="6">
    <location>
        <begin position="24"/>
        <end position="988"/>
    </location>
</feature>
<keyword evidence="6" id="KW-0732">Signal</keyword>
<dbReference type="GO" id="GO:0000155">
    <property type="term" value="F:phosphorelay sensor kinase activity"/>
    <property type="evidence" value="ECO:0007669"/>
    <property type="project" value="InterPro"/>
</dbReference>
<keyword evidence="5" id="KW-1133">Transmembrane helix</keyword>
<dbReference type="SMART" id="SM00387">
    <property type="entry name" value="HATPase_c"/>
    <property type="match status" value="1"/>
</dbReference>
<evidence type="ECO:0000256" key="6">
    <source>
        <dbReference type="SAM" id="SignalP"/>
    </source>
</evidence>
<keyword evidence="5" id="KW-0812">Transmembrane</keyword>
<evidence type="ECO:0000256" key="3">
    <source>
        <dbReference type="ARBA" id="ARBA00023012"/>
    </source>
</evidence>
<organism evidence="8 9">
    <name type="scientific">Tunturiibacter lichenicola</name>
    <dbReference type="NCBI Taxonomy" id="2051959"/>
    <lineage>
        <taxon>Bacteria</taxon>
        <taxon>Pseudomonadati</taxon>
        <taxon>Acidobacteriota</taxon>
        <taxon>Terriglobia</taxon>
        <taxon>Terriglobales</taxon>
        <taxon>Acidobacteriaceae</taxon>
        <taxon>Tunturiibacter</taxon>
    </lineage>
</organism>
<accession>A0A7Y9T247</accession>
<dbReference type="Pfam" id="PF07494">
    <property type="entry name" value="Reg_prop"/>
    <property type="match status" value="5"/>
</dbReference>
<dbReference type="Pfam" id="PF02518">
    <property type="entry name" value="HATPase_c"/>
    <property type="match status" value="1"/>
</dbReference>
<protein>
    <submittedName>
        <fullName evidence="8">Signal transduction histidine kinase/ligand-binding sensor domain-containing protein</fullName>
    </submittedName>
</protein>
<feature type="region of interest" description="Disordered" evidence="4">
    <location>
        <begin position="926"/>
        <end position="945"/>
    </location>
</feature>
<feature type="domain" description="Histidine kinase/HSP90-like ATPase" evidence="7">
    <location>
        <begin position="884"/>
        <end position="980"/>
    </location>
</feature>
<sequence length="988" mass="108214">MNLLSRLHLVLRSSLFWMSCAIAALSLTARPQVPNNFGHQSWSTENGLPQNSVHQVFQSTDGFIWIATEGGLARFNGIDFKIFNHETTPAITSDDICCFAQSHTGPLWIATSNGLLQYSSGKFHRYTIANGLPTGRITNLAAADDGLILILTTDGISSFDGRRFYIIPLPSSVDPSAIVTAQDGSVWIASNSGIFQYSHGRVLPQPLGSTSTAKDIEGIGFFPDHSLWLRTGTSIAVLRSDQSRTLSISHDLPASRIQSLLSDSQGQLWIGTSKGLFMLDKVDSHPQVVPALGSNSILSLMQDEESNLWVGTETSGLQILRRQNFRTIPGLSDHPITAITQATDGAIWLGSNSDGLDRWQAGNIQHLYTRTGLVSETILALAPGEGGSMWVGTPDGLNYVKGKKIRTYTSADGLPDDLIRSLMRDDDGSLWIGTRRGLAHWQNNQFITLTRSNGLGSDLVGALLRSHAPDHDLWIGTLNGLSRLRGDNITTFTKKDGLSGDTITSLAEDPHGTLWIGTKGAGLSVMTTAGFTPLRRDDLPQTIDSILEDDRGNLWLSSSRGITRVSVSALIKCGSSSTCDPHPVSYGRADGMPTEEAIGVGHPAAWRTKEGLLWFATRKGVAVTDPSHLVENLIPPPIVIERFTADGMDIPLTGTEQNITPGRTSFAFEYAALSYLAPAKVRYRYILDGFDKRWTEAGSRRIAYYTNLPPRHYRFRVQAANNDGIWNETGAQIAFFVQPPFYRRLWFLLLILSLAAAAALLLYRLRVRVLQSRFQAVLAERTRVAREIHDTLAQSFVGVSVQLELISQFLAHSQTDAASRQIDQTRAYVREGLAEARRSIWNLRAITAPNSLPTRLAHLAEQWSQKKLNTRLNITGTYRPLSQPFEDEIFRIAQESLANAARHANATQVSADLRYDSSRLVLSISDNGSGFDTSERSPSSNGHFGIQGMHERAAQIHAQLTIESSPANGTTVMLEAPITEGKEAAINA</sequence>
<feature type="signal peptide" evidence="6">
    <location>
        <begin position="1"/>
        <end position="23"/>
    </location>
</feature>
<dbReference type="InterPro" id="IPR011123">
    <property type="entry name" value="Y_Y_Y"/>
</dbReference>
<dbReference type="Pfam" id="PF07730">
    <property type="entry name" value="HisKA_3"/>
    <property type="match status" value="1"/>
</dbReference>
<dbReference type="Gene3D" id="3.30.565.10">
    <property type="entry name" value="Histidine kinase-like ATPase, C-terminal domain"/>
    <property type="match status" value="1"/>
</dbReference>
<dbReference type="PANTHER" id="PTHR24421">
    <property type="entry name" value="NITRATE/NITRITE SENSOR PROTEIN NARX-RELATED"/>
    <property type="match status" value="1"/>
</dbReference>
<dbReference type="Pfam" id="PF07495">
    <property type="entry name" value="Y_Y_Y"/>
    <property type="match status" value="1"/>
</dbReference>
<comment type="caution">
    <text evidence="8">The sequence shown here is derived from an EMBL/GenBank/DDBJ whole genome shotgun (WGS) entry which is preliminary data.</text>
</comment>
<evidence type="ECO:0000256" key="1">
    <source>
        <dbReference type="ARBA" id="ARBA00022679"/>
    </source>
</evidence>
<dbReference type="InterPro" id="IPR003594">
    <property type="entry name" value="HATPase_dom"/>
</dbReference>
<reference evidence="8 9" key="1">
    <citation type="submission" date="2020-07" db="EMBL/GenBank/DDBJ databases">
        <title>Genomic Encyclopedia of Type Strains, Phase IV (KMG-V): Genome sequencing to study the core and pangenomes of soil and plant-associated prokaryotes.</title>
        <authorList>
            <person name="Whitman W."/>
        </authorList>
    </citation>
    <scope>NUCLEOTIDE SEQUENCE [LARGE SCALE GENOMIC DNA]</scope>
    <source>
        <strain evidence="8 9">M8UP30</strain>
    </source>
</reference>
<dbReference type="AlphaFoldDB" id="A0A7Y9T247"/>
<keyword evidence="3" id="KW-0902">Two-component regulatory system</keyword>
<keyword evidence="1" id="KW-0808">Transferase</keyword>
<evidence type="ECO:0000313" key="9">
    <source>
        <dbReference type="Proteomes" id="UP000534186"/>
    </source>
</evidence>
<dbReference type="EMBL" id="JACCCV010000001">
    <property type="protein sequence ID" value="NYF50757.1"/>
    <property type="molecule type" value="Genomic_DNA"/>
</dbReference>